<dbReference type="AlphaFoldDB" id="A0A8I1GC86"/>
<reference evidence="2 3" key="1">
    <citation type="submission" date="2020-12" db="EMBL/GenBank/DDBJ databases">
        <title>Revised draft genomes of Rhodomicrobium vannielii ATCC 17100 and Rhodomicrobium udaipurense JA643.</title>
        <authorList>
            <person name="Conners E.M."/>
            <person name="Davenport E.J."/>
            <person name="Bose A."/>
        </authorList>
    </citation>
    <scope>NUCLEOTIDE SEQUENCE [LARGE SCALE GENOMIC DNA]</scope>
    <source>
        <strain evidence="2 3">JA643</strain>
    </source>
</reference>
<evidence type="ECO:0000313" key="2">
    <source>
        <dbReference type="EMBL" id="MBJ7544412.1"/>
    </source>
</evidence>
<keyword evidence="3" id="KW-1185">Reference proteome</keyword>
<proteinExistence type="predicted"/>
<evidence type="ECO:0000313" key="3">
    <source>
        <dbReference type="Proteomes" id="UP000623250"/>
    </source>
</evidence>
<accession>A0A8I1GC86</accession>
<evidence type="ECO:0000256" key="1">
    <source>
        <dbReference type="SAM" id="MobiDB-lite"/>
    </source>
</evidence>
<feature type="region of interest" description="Disordered" evidence="1">
    <location>
        <begin position="101"/>
        <end position="122"/>
    </location>
</feature>
<sequence length="122" mass="13629">MTEKPDHGLLEMTERAASWECVAAQRREPQGLSTADFDPAAYMDDLNDFDITDDQKEELLGILWSIMASFVRLGFDVKICEQIFDAAGILPSAESLRVEFSDAAKTSDEAKGTRREESHDGR</sequence>
<gene>
    <name evidence="2" type="ORF">JDN41_12730</name>
</gene>
<name>A0A8I1GC86_9HYPH</name>
<dbReference type="Proteomes" id="UP000623250">
    <property type="component" value="Unassembled WGS sequence"/>
</dbReference>
<protein>
    <submittedName>
        <fullName evidence="2">Uncharacterized protein</fullName>
    </submittedName>
</protein>
<comment type="caution">
    <text evidence="2">The sequence shown here is derived from an EMBL/GenBank/DDBJ whole genome shotgun (WGS) entry which is preliminary data.</text>
</comment>
<dbReference type="EMBL" id="JAEMUK010000078">
    <property type="protein sequence ID" value="MBJ7544412.1"/>
    <property type="molecule type" value="Genomic_DNA"/>
</dbReference>
<dbReference type="RefSeq" id="WP_155955259.1">
    <property type="nucleotide sequence ID" value="NZ_JAEMUK010000078.1"/>
</dbReference>
<organism evidence="2 3">
    <name type="scientific">Rhodomicrobium udaipurense</name>
    <dbReference type="NCBI Taxonomy" id="1202716"/>
    <lineage>
        <taxon>Bacteria</taxon>
        <taxon>Pseudomonadati</taxon>
        <taxon>Pseudomonadota</taxon>
        <taxon>Alphaproteobacteria</taxon>
        <taxon>Hyphomicrobiales</taxon>
        <taxon>Hyphomicrobiaceae</taxon>
        <taxon>Rhodomicrobium</taxon>
    </lineage>
</organism>